<keyword evidence="8" id="KW-0479">Metal-binding</keyword>
<comment type="cofactor">
    <cofactor evidence="8">
        <name>Mn(2+)</name>
        <dbReference type="ChEBI" id="CHEBI:29035"/>
    </cofactor>
    <text evidence="8">Binds 2 manganese ions per subunit.</text>
</comment>
<feature type="binding site" evidence="8">
    <location>
        <position position="357"/>
    </location>
    <ligand>
        <name>Mn(2+)</name>
        <dbReference type="ChEBI" id="CHEBI:29035"/>
        <label>1</label>
    </ligand>
</feature>
<reference evidence="10 11" key="1">
    <citation type="submission" date="2018-06" db="EMBL/GenBank/DDBJ databases">
        <title>Genomic Encyclopedia of Type Strains, Phase III (KMG-III): the genomes of soil and plant-associated and newly described type strains.</title>
        <authorList>
            <person name="Whitman W."/>
        </authorList>
    </citation>
    <scope>NUCLEOTIDE SEQUENCE [LARGE SCALE GENOMIC DNA]</scope>
    <source>
        <strain evidence="10 11">CGMCC 4.7090</strain>
    </source>
</reference>
<dbReference type="InterPro" id="IPR008283">
    <property type="entry name" value="Peptidase_M17_N"/>
</dbReference>
<protein>
    <recommendedName>
        <fullName evidence="8">Probable cytosol aminopeptidase</fullName>
        <ecNumber evidence="8">3.4.11.1</ecNumber>
    </recommendedName>
    <alternativeName>
        <fullName evidence="8">Leucine aminopeptidase</fullName>
        <shortName evidence="8">LAP</shortName>
        <ecNumber evidence="8">3.4.11.10</ecNumber>
    </alternativeName>
    <alternativeName>
        <fullName evidence="8">Leucyl aminopeptidase</fullName>
    </alternativeName>
</protein>
<dbReference type="Gene3D" id="3.40.220.10">
    <property type="entry name" value="Leucine Aminopeptidase, subunit E, domain 1"/>
    <property type="match status" value="1"/>
</dbReference>
<evidence type="ECO:0000256" key="4">
    <source>
        <dbReference type="ARBA" id="ARBA00022438"/>
    </source>
</evidence>
<keyword evidence="8" id="KW-0963">Cytoplasm</keyword>
<dbReference type="PRINTS" id="PR00481">
    <property type="entry name" value="LAMNOPPTDASE"/>
</dbReference>
<keyword evidence="5 8" id="KW-0645">Protease</keyword>
<dbReference type="PANTHER" id="PTHR11963">
    <property type="entry name" value="LEUCINE AMINOPEPTIDASE-RELATED"/>
    <property type="match status" value="1"/>
</dbReference>
<dbReference type="Pfam" id="PF02789">
    <property type="entry name" value="Peptidase_M17_N"/>
    <property type="match status" value="1"/>
</dbReference>
<comment type="catalytic activity">
    <reaction evidence="1 8">
        <text>Release of an N-terminal amino acid, Xaa-|-Yaa-, in which Xaa is preferably Leu, but may be other amino acids including Pro although not Arg or Lys, and Yaa may be Pro. Amino acid amides and methyl esters are also readily hydrolyzed, but rates on arylamides are exceedingly low.</text>
        <dbReference type="EC" id="3.4.11.1"/>
    </reaction>
</comment>
<dbReference type="SUPFAM" id="SSF52949">
    <property type="entry name" value="Macro domain-like"/>
    <property type="match status" value="1"/>
</dbReference>
<dbReference type="GO" id="GO:0006508">
    <property type="term" value="P:proteolysis"/>
    <property type="evidence" value="ECO:0007669"/>
    <property type="project" value="UniProtKB-KW"/>
</dbReference>
<feature type="binding site" evidence="8">
    <location>
        <position position="359"/>
    </location>
    <ligand>
        <name>Mn(2+)</name>
        <dbReference type="ChEBI" id="CHEBI:29035"/>
        <label>2</label>
    </ligand>
</feature>
<evidence type="ECO:0000313" key="11">
    <source>
        <dbReference type="Proteomes" id="UP000249341"/>
    </source>
</evidence>
<feature type="active site" evidence="8">
    <location>
        <position position="287"/>
    </location>
</feature>
<feature type="binding site" evidence="8">
    <location>
        <position position="275"/>
    </location>
    <ligand>
        <name>Mn(2+)</name>
        <dbReference type="ChEBI" id="CHEBI:29035"/>
        <label>2</label>
    </ligand>
</feature>
<dbReference type="EMBL" id="QLMJ01000004">
    <property type="protein sequence ID" value="RAK39671.1"/>
    <property type="molecule type" value="Genomic_DNA"/>
</dbReference>
<dbReference type="GO" id="GO:0030145">
    <property type="term" value="F:manganese ion binding"/>
    <property type="evidence" value="ECO:0007669"/>
    <property type="project" value="UniProtKB-UniRule"/>
</dbReference>
<evidence type="ECO:0000256" key="3">
    <source>
        <dbReference type="ARBA" id="ARBA00009528"/>
    </source>
</evidence>
<dbReference type="AlphaFoldDB" id="A0A327ZM70"/>
<keyword evidence="4 8" id="KW-0031">Aminopeptidase</keyword>
<dbReference type="InterPro" id="IPR000819">
    <property type="entry name" value="Peptidase_M17_C"/>
</dbReference>
<comment type="subcellular location">
    <subcellularLocation>
        <location evidence="8">Cytoplasm</location>
    </subcellularLocation>
</comment>
<comment type="catalytic activity">
    <reaction evidence="2 8">
        <text>Release of an N-terminal amino acid, preferentially leucine, but not glutamic or aspartic acids.</text>
        <dbReference type="EC" id="3.4.11.10"/>
    </reaction>
</comment>
<accession>A0A327ZM70</accession>
<dbReference type="InterPro" id="IPR043472">
    <property type="entry name" value="Macro_dom-like"/>
</dbReference>
<evidence type="ECO:0000256" key="2">
    <source>
        <dbReference type="ARBA" id="ARBA00000967"/>
    </source>
</evidence>
<dbReference type="InterPro" id="IPR011356">
    <property type="entry name" value="Leucine_aapep/pepB"/>
</dbReference>
<feature type="binding site" evidence="8">
    <location>
        <position position="280"/>
    </location>
    <ligand>
        <name>Mn(2+)</name>
        <dbReference type="ChEBI" id="CHEBI:29035"/>
        <label>2</label>
    </ligand>
</feature>
<comment type="similarity">
    <text evidence="3 8">Belongs to the peptidase M17 family.</text>
</comment>
<dbReference type="GO" id="GO:0070006">
    <property type="term" value="F:metalloaminopeptidase activity"/>
    <property type="evidence" value="ECO:0007669"/>
    <property type="project" value="InterPro"/>
</dbReference>
<name>A0A327ZM70_9ACTN</name>
<dbReference type="GO" id="GO:0005737">
    <property type="term" value="C:cytoplasm"/>
    <property type="evidence" value="ECO:0007669"/>
    <property type="project" value="UniProtKB-SubCell"/>
</dbReference>
<dbReference type="EC" id="3.4.11.1" evidence="8"/>
<evidence type="ECO:0000256" key="8">
    <source>
        <dbReference type="HAMAP-Rule" id="MF_00181"/>
    </source>
</evidence>
<feature type="active site" evidence="8">
    <location>
        <position position="361"/>
    </location>
</feature>
<evidence type="ECO:0000256" key="5">
    <source>
        <dbReference type="ARBA" id="ARBA00022670"/>
    </source>
</evidence>
<dbReference type="HAMAP" id="MF_00181">
    <property type="entry name" value="Cytosol_peptidase_M17"/>
    <property type="match status" value="1"/>
</dbReference>
<gene>
    <name evidence="8" type="primary">pepA</name>
    <name evidence="10" type="ORF">B0I29_104208</name>
</gene>
<dbReference type="SUPFAM" id="SSF53187">
    <property type="entry name" value="Zn-dependent exopeptidases"/>
    <property type="match status" value="1"/>
</dbReference>
<dbReference type="RefSeq" id="WP_111648883.1">
    <property type="nucleotide sequence ID" value="NZ_JACHWI010000001.1"/>
</dbReference>
<dbReference type="EC" id="3.4.11.10" evidence="8"/>
<sequence>MTQPSLSLVDTDPAELAVDAIVIGLHSQPEEDGALLPAAGAESIAAAFDGKLTATLALLGASGAPGEVTKLATLGTVAAPLLIAVGLGNEPTGPAPDLETLRRGAGAAVRALAGSGTVALALPSADEDAAPVLRAVLEGALLGGYRFAGYKTKPQKNRRDPVAALQVQVPDASDETALAEVRRAEVVARAVRLTRDWVNEPPNVLRPADFADRVVAEAEGTGLEVEVLDFEQLKAGGYGGIVAVGQGSEAPPRLVKLTYTPEGVTDPKRVALVGKGITFDTGGVSIKPSAGMWEMKSDMAGAAAVASALLAIAAIKPGVAVSGYLAIAENMPSGSAYRPGDVITMFNGKRVEVFNTDAEGRMVLGDAMARACADGTDYLFEASTLTGGQVISLGKRISGLMGSDEATALVEAAGAAVGEPAWRMPLPDDVRKGMESEIADICQTNANLDRAGHMLQGGVFLREFVTEGVEWAHIDIAGPSYHTGEPNGYWTKGGTGVPIRTFLQLIDEL</sequence>
<evidence type="ECO:0000256" key="1">
    <source>
        <dbReference type="ARBA" id="ARBA00000135"/>
    </source>
</evidence>
<comment type="caution">
    <text evidence="10">The sequence shown here is derived from an EMBL/GenBank/DDBJ whole genome shotgun (WGS) entry which is preliminary data.</text>
</comment>
<dbReference type="PANTHER" id="PTHR11963:SF23">
    <property type="entry name" value="CYTOSOL AMINOPEPTIDASE"/>
    <property type="match status" value="1"/>
</dbReference>
<feature type="binding site" evidence="8">
    <location>
        <position position="359"/>
    </location>
    <ligand>
        <name>Mn(2+)</name>
        <dbReference type="ChEBI" id="CHEBI:29035"/>
        <label>1</label>
    </ligand>
</feature>
<evidence type="ECO:0000256" key="7">
    <source>
        <dbReference type="ARBA" id="ARBA00049972"/>
    </source>
</evidence>
<keyword evidence="8" id="KW-0464">Manganese</keyword>
<dbReference type="PROSITE" id="PS00631">
    <property type="entry name" value="CYTOSOL_AP"/>
    <property type="match status" value="1"/>
</dbReference>
<dbReference type="Pfam" id="PF00883">
    <property type="entry name" value="Peptidase_M17"/>
    <property type="match status" value="1"/>
</dbReference>
<dbReference type="OrthoDB" id="9809354at2"/>
<proteinExistence type="inferred from homology"/>
<keyword evidence="6 8" id="KW-0378">Hydrolase</keyword>
<dbReference type="CDD" id="cd00433">
    <property type="entry name" value="Peptidase_M17"/>
    <property type="match status" value="1"/>
</dbReference>
<keyword evidence="11" id="KW-1185">Reference proteome</keyword>
<feature type="binding site" evidence="8">
    <location>
        <position position="298"/>
    </location>
    <ligand>
        <name>Mn(2+)</name>
        <dbReference type="ChEBI" id="CHEBI:29035"/>
        <label>2</label>
    </ligand>
</feature>
<evidence type="ECO:0000259" key="9">
    <source>
        <dbReference type="PROSITE" id="PS00631"/>
    </source>
</evidence>
<feature type="domain" description="Cytosol aminopeptidase" evidence="9">
    <location>
        <begin position="355"/>
        <end position="362"/>
    </location>
</feature>
<dbReference type="NCBIfam" id="NF002073">
    <property type="entry name" value="PRK00913.1-2"/>
    <property type="match status" value="1"/>
</dbReference>
<dbReference type="InterPro" id="IPR023042">
    <property type="entry name" value="Peptidase_M17_leu_NH2_pept"/>
</dbReference>
<dbReference type="Proteomes" id="UP000249341">
    <property type="component" value="Unassembled WGS sequence"/>
</dbReference>
<evidence type="ECO:0000256" key="6">
    <source>
        <dbReference type="ARBA" id="ARBA00022801"/>
    </source>
</evidence>
<evidence type="ECO:0000313" key="10">
    <source>
        <dbReference type="EMBL" id="RAK39671.1"/>
    </source>
</evidence>
<dbReference type="Gene3D" id="3.40.630.10">
    <property type="entry name" value="Zn peptidases"/>
    <property type="match status" value="1"/>
</dbReference>
<comment type="function">
    <text evidence="7 8">Presumably involved in the processing and regular turnover of intracellular proteins. Catalyzes the removal of unsubstituted N-terminal amino acids from various peptides.</text>
</comment>
<feature type="binding site" evidence="8">
    <location>
        <position position="280"/>
    </location>
    <ligand>
        <name>Mn(2+)</name>
        <dbReference type="ChEBI" id="CHEBI:29035"/>
        <label>1</label>
    </ligand>
</feature>
<organism evidence="10 11">
    <name type="scientific">Actinoplanes lutulentus</name>
    <dbReference type="NCBI Taxonomy" id="1287878"/>
    <lineage>
        <taxon>Bacteria</taxon>
        <taxon>Bacillati</taxon>
        <taxon>Actinomycetota</taxon>
        <taxon>Actinomycetes</taxon>
        <taxon>Micromonosporales</taxon>
        <taxon>Micromonosporaceae</taxon>
        <taxon>Actinoplanes</taxon>
    </lineage>
</organism>